<organism evidence="4 5">
    <name type="scientific">Parabacteroides johnsonii DSM 18315</name>
    <dbReference type="NCBI Taxonomy" id="537006"/>
    <lineage>
        <taxon>Bacteria</taxon>
        <taxon>Pseudomonadati</taxon>
        <taxon>Bacteroidota</taxon>
        <taxon>Bacteroidia</taxon>
        <taxon>Bacteroidales</taxon>
        <taxon>Tannerellaceae</taxon>
        <taxon>Parabacteroides</taxon>
    </lineage>
</organism>
<feature type="repeat" description="TPR" evidence="1">
    <location>
        <begin position="268"/>
        <end position="301"/>
    </location>
</feature>
<evidence type="ECO:0000313" key="5">
    <source>
        <dbReference type="Proteomes" id="UP000005510"/>
    </source>
</evidence>
<evidence type="ECO:0000256" key="1">
    <source>
        <dbReference type="PROSITE-ProRule" id="PRU00339"/>
    </source>
</evidence>
<dbReference type="STRING" id="537006.PRABACTJOHN_00435"/>
<dbReference type="Proteomes" id="UP000005510">
    <property type="component" value="Unassembled WGS sequence"/>
</dbReference>
<accession>B7B5Z1</accession>
<name>B7B5Z1_9BACT</name>
<proteinExistence type="predicted"/>
<feature type="region of interest" description="Disordered" evidence="3">
    <location>
        <begin position="974"/>
        <end position="999"/>
    </location>
</feature>
<dbReference type="HOGENOM" id="CLU_007706_0_0_10"/>
<feature type="region of interest" description="Disordered" evidence="3">
    <location>
        <begin position="546"/>
        <end position="569"/>
    </location>
</feature>
<sequence>MIFITMPSMFNIGKSSFISQTNTMKKGFYYIIALLIVSLFWSCSTKKNTKASRFYHAFNSRYNIYFNGKTSFDEALLSMQNGYKESYSDMILMYPISAEPKDKPETGGPFDRAIEKSNKAIKLHSIKAKPPKKPGWRNDPKQRAWQEQEEYNPFLKKCWLMMGQAQFYNADFLQASATFSYIARHYAHDEEVVAEARLWQARCYSEMEWFYEAEDILGKLNTNGIPRKNLNQYATVYADYLVKNKQYEEAVPYFKTAIKAEKNRLQRTRMKYLLGQIYAEQDQNGLAYQMFGQVIKANPPYELEFAARIRQTEVFTGGNYQKVIKMLGRMAKSDKNKDLLDQVYYALGNVYMSREDTVNAIKNYELGVEKSTQNGLDKAICQIKLGDLYFQKRDYVKAQPNFSGALSGIQKEYKDYERVSKLSAILDELVVHVEAVHLQDSLQTLAKMPEAERLAVIDKIIEQVKKEEEEAKALAEKEAYLAEQEAKGTGIDRPGTETGGITLPTTSGGAGFYFYNPQAVSQGKTAFQRKWGRRALEDNWRRRKKEMSTFDENGMDENEGMAEGETGEPNEMPADSLELGLEPVASDDPKTREYYIQQLPLTPEDIESSNVIIEDGLYNMAMIYKDKLEDIPLATEAFEELERRFPKHSHLLESYYQVYLMALRSGDQVLATTYKNKLVTTFPESDYAIAIADPNYEYNIRMMDKVQDSIYQATYASYLAEDTVTVRRNYRDVSAKYPLADLLPKFMFLEALTYVQAGDAEGFKNALKALVEKYPTADVTELAGEMLKGVLRGRMMVQGGIKGMSWNLRFGLGEDGMLSAADSARTFTAEPNTFYRMLLMFPAGTLDRNQLLFAVAAYNFANFMVKEFDLSFEEAGPMSMLTIHGFFNLDEILHYYKMIYGADGYATALDKNVAILPISDDNYETLMRGKTLEEYIEFFQENFGETTPELAARWKARMAAEQIKEEEAKAEAEEVRLQNSEDIPEETSTTEIQEERRETIKKTVRPKEQQKQQIAEEAVILPVVKDTMTVHKEEALLPADTDTVFVRPAAKDTVVPALSDTVPAVVAPIEQPKELTLKEIEELRKREAAEEEARKEEARKAFEAQQKAEKELQEKKAKENEELLKKQKAEEEALLKAKAEREKQLERDRKAKLQQVEAERKAKLKAREELRKQKEREYKERLKQKEKERKQKEREYKEKLKAKEKARREAQKAKEAAAKAKRK</sequence>
<dbReference type="SUPFAM" id="SSF48452">
    <property type="entry name" value="TPR-like"/>
    <property type="match status" value="1"/>
</dbReference>
<dbReference type="PANTHER" id="PTHR43670">
    <property type="entry name" value="HEAT SHOCK PROTEIN 26"/>
    <property type="match status" value="1"/>
</dbReference>
<reference evidence="4 5" key="1">
    <citation type="submission" date="2008-10" db="EMBL/GenBank/DDBJ databases">
        <title>Draft genome sequence of Parabacteroides johnsonii (DSM 18315).</title>
        <authorList>
            <person name="Sudarsanam P."/>
            <person name="Ley R."/>
            <person name="Guruge J."/>
            <person name="Turnbaugh P.J."/>
            <person name="Mahowald M."/>
            <person name="Liep D."/>
            <person name="Gordon J."/>
        </authorList>
    </citation>
    <scope>NUCLEOTIDE SEQUENCE [LARGE SCALE GENOMIC DNA]</scope>
    <source>
        <strain evidence="4 5">DSM 18315</strain>
    </source>
</reference>
<feature type="repeat" description="TPR" evidence="1">
    <location>
        <begin position="341"/>
        <end position="374"/>
    </location>
</feature>
<feature type="coiled-coil region" evidence="2">
    <location>
        <begin position="457"/>
        <end position="485"/>
    </location>
</feature>
<dbReference type="PROSITE" id="PS50005">
    <property type="entry name" value="TPR"/>
    <property type="match status" value="2"/>
</dbReference>
<dbReference type="InterPro" id="IPR011990">
    <property type="entry name" value="TPR-like_helical_dom_sf"/>
</dbReference>
<dbReference type="AlphaFoldDB" id="B7B5Z1"/>
<dbReference type="InterPro" id="IPR019734">
    <property type="entry name" value="TPR_rpt"/>
</dbReference>
<keyword evidence="2" id="KW-0175">Coiled coil</keyword>
<dbReference type="PANTHER" id="PTHR43670:SF131">
    <property type="entry name" value="LRRGT00202"/>
    <property type="match status" value="1"/>
</dbReference>
<dbReference type="SMART" id="SM00028">
    <property type="entry name" value="TPR"/>
    <property type="match status" value="4"/>
</dbReference>
<comment type="caution">
    <text evidence="4">The sequence shown here is derived from an EMBL/GenBank/DDBJ whole genome shotgun (WGS) entry which is preliminary data.</text>
</comment>
<evidence type="ECO:0000256" key="3">
    <source>
        <dbReference type="SAM" id="MobiDB-lite"/>
    </source>
</evidence>
<dbReference type="EMBL" id="ABYH01000035">
    <property type="protein sequence ID" value="EEC98165.1"/>
    <property type="molecule type" value="Genomic_DNA"/>
</dbReference>
<keyword evidence="1" id="KW-0802">TPR repeat</keyword>
<feature type="region of interest" description="Disordered" evidence="3">
    <location>
        <begin position="1086"/>
        <end position="1223"/>
    </location>
</feature>
<reference evidence="4 5" key="2">
    <citation type="submission" date="2008-10" db="EMBL/GenBank/DDBJ databases">
        <authorList>
            <person name="Fulton L."/>
            <person name="Clifton S."/>
            <person name="Fulton B."/>
            <person name="Xu J."/>
            <person name="Minx P."/>
            <person name="Pepin K.H."/>
            <person name="Johnson M."/>
            <person name="Bhonagiri V."/>
            <person name="Nash W.E."/>
            <person name="Mardis E.R."/>
            <person name="Wilson R.K."/>
        </authorList>
    </citation>
    <scope>NUCLEOTIDE SEQUENCE [LARGE SCALE GENOMIC DNA]</scope>
    <source>
        <strain evidence="4 5">DSM 18315</strain>
    </source>
</reference>
<evidence type="ECO:0000256" key="2">
    <source>
        <dbReference type="SAM" id="Coils"/>
    </source>
</evidence>
<gene>
    <name evidence="4" type="ORF">PRABACTJOHN_00435</name>
</gene>
<feature type="compositionally biased region" description="Acidic residues" evidence="3">
    <location>
        <begin position="553"/>
        <end position="568"/>
    </location>
</feature>
<dbReference type="Gene3D" id="1.25.40.10">
    <property type="entry name" value="Tetratricopeptide repeat domain"/>
    <property type="match status" value="3"/>
</dbReference>
<protein>
    <submittedName>
        <fullName evidence="4">Tetratricopeptide repeat protein</fullName>
    </submittedName>
</protein>
<evidence type="ECO:0000313" key="4">
    <source>
        <dbReference type="EMBL" id="EEC98165.1"/>
    </source>
</evidence>
<dbReference type="GO" id="GO:0005737">
    <property type="term" value="C:cytoplasm"/>
    <property type="evidence" value="ECO:0007669"/>
    <property type="project" value="TreeGrafter"/>
</dbReference>